<accession>A0ABT2N753</accession>
<gene>
    <name evidence="1" type="ORF">NG792_11955</name>
</gene>
<evidence type="ECO:0000313" key="2">
    <source>
        <dbReference type="Proteomes" id="UP001525961"/>
    </source>
</evidence>
<protein>
    <submittedName>
        <fullName evidence="1">Uncharacterized protein</fullName>
    </submittedName>
</protein>
<dbReference type="RefSeq" id="WP_261235584.1">
    <property type="nucleotide sequence ID" value="NZ_JAMXFA010000014.1"/>
</dbReference>
<sequence>MAHSPISITDRLVVTRENKAEYFQLLSLEAEQLYRFYAIGVRLEN</sequence>
<organism evidence="1 2">
    <name type="scientific">Laspinema olomoucense D3b</name>
    <dbReference type="NCBI Taxonomy" id="2953688"/>
    <lineage>
        <taxon>Bacteria</taxon>
        <taxon>Bacillati</taxon>
        <taxon>Cyanobacteriota</taxon>
        <taxon>Cyanophyceae</taxon>
        <taxon>Oscillatoriophycideae</taxon>
        <taxon>Oscillatoriales</taxon>
        <taxon>Laspinemataceae</taxon>
        <taxon>Laspinema</taxon>
        <taxon>Laspinema olomoucense</taxon>
    </lineage>
</organism>
<dbReference type="Proteomes" id="UP001525961">
    <property type="component" value="Unassembled WGS sequence"/>
</dbReference>
<comment type="caution">
    <text evidence="1">The sequence shown here is derived from an EMBL/GenBank/DDBJ whole genome shotgun (WGS) entry which is preliminary data.</text>
</comment>
<dbReference type="EMBL" id="JAMXFA010000014">
    <property type="protein sequence ID" value="MCT7978422.1"/>
    <property type="molecule type" value="Genomic_DNA"/>
</dbReference>
<proteinExistence type="predicted"/>
<reference evidence="1 2" key="1">
    <citation type="journal article" date="2022" name="Front. Microbiol.">
        <title>High genomic differentiation and limited gene flow indicate recent cryptic speciation within the genus Laspinema (cyanobacteria).</title>
        <authorList>
            <person name="Stanojkovic A."/>
            <person name="Skoupy S."/>
            <person name="Skaloud P."/>
            <person name="Dvorak P."/>
        </authorList>
    </citation>
    <scope>NUCLEOTIDE SEQUENCE [LARGE SCALE GENOMIC DNA]</scope>
    <source>
        <strain evidence="1 2">D3b</strain>
    </source>
</reference>
<name>A0ABT2N753_9CYAN</name>
<evidence type="ECO:0000313" key="1">
    <source>
        <dbReference type="EMBL" id="MCT7978422.1"/>
    </source>
</evidence>
<keyword evidence="2" id="KW-1185">Reference proteome</keyword>